<keyword evidence="3" id="KW-0812">Transmembrane</keyword>
<evidence type="ECO:0000256" key="4">
    <source>
        <dbReference type="ARBA" id="ARBA00022729"/>
    </source>
</evidence>
<keyword evidence="5" id="KW-0677">Repeat</keyword>
<comment type="caution">
    <text evidence="12">The sequence shown here is derived from an EMBL/GenBank/DDBJ whole genome shotgun (WGS) entry which is preliminary data.</text>
</comment>
<keyword evidence="4" id="KW-0732">Signal</keyword>
<evidence type="ECO:0000256" key="7">
    <source>
        <dbReference type="ARBA" id="ARBA00023136"/>
    </source>
</evidence>
<feature type="non-terminal residue" evidence="12">
    <location>
        <position position="1"/>
    </location>
</feature>
<evidence type="ECO:0000313" key="12">
    <source>
        <dbReference type="EMBL" id="KAL2762781.1"/>
    </source>
</evidence>
<dbReference type="InterPro" id="IPR013783">
    <property type="entry name" value="Ig-like_fold"/>
</dbReference>
<dbReference type="CDD" id="cd05711">
    <property type="entry name" value="IgC2_D2_LILR_KIR_like"/>
    <property type="match status" value="1"/>
</dbReference>
<evidence type="ECO:0000256" key="6">
    <source>
        <dbReference type="ARBA" id="ARBA00022989"/>
    </source>
</evidence>
<evidence type="ECO:0000256" key="5">
    <source>
        <dbReference type="ARBA" id="ARBA00022737"/>
    </source>
</evidence>
<keyword evidence="9" id="KW-0325">Glycoprotein</keyword>
<evidence type="ECO:0000259" key="11">
    <source>
        <dbReference type="PROSITE" id="PS50835"/>
    </source>
</evidence>
<evidence type="ECO:0000256" key="10">
    <source>
        <dbReference type="ARBA" id="ARBA00023319"/>
    </source>
</evidence>
<comment type="subcellular location">
    <subcellularLocation>
        <location evidence="1">Cell membrane</location>
        <topology evidence="1">Single-pass membrane protein</topology>
    </subcellularLocation>
</comment>
<proteinExistence type="predicted"/>
<dbReference type="Pfam" id="PF00047">
    <property type="entry name" value="ig"/>
    <property type="match status" value="1"/>
</dbReference>
<feature type="domain" description="Ig-like" evidence="11">
    <location>
        <begin position="143"/>
        <end position="215"/>
    </location>
</feature>
<dbReference type="InterPro" id="IPR007110">
    <property type="entry name" value="Ig-like_dom"/>
</dbReference>
<keyword evidence="8" id="KW-1015">Disulfide bond</keyword>
<keyword evidence="2" id="KW-1003">Cell membrane</keyword>
<dbReference type="AlphaFoldDB" id="A0ABD2D7Z2"/>
<dbReference type="EMBL" id="JBFSEQ010000013">
    <property type="protein sequence ID" value="KAL2762781.1"/>
    <property type="molecule type" value="Genomic_DNA"/>
</dbReference>
<keyword evidence="10" id="KW-0393">Immunoglobulin domain</keyword>
<dbReference type="InterPro" id="IPR036179">
    <property type="entry name" value="Ig-like_dom_sf"/>
</dbReference>
<dbReference type="GO" id="GO:0005886">
    <property type="term" value="C:plasma membrane"/>
    <property type="evidence" value="ECO:0007669"/>
    <property type="project" value="UniProtKB-SubCell"/>
</dbReference>
<dbReference type="PANTHER" id="PTHR11738">
    <property type="entry name" value="MHC CLASS I NK CELL RECEPTOR"/>
    <property type="match status" value="1"/>
</dbReference>
<organism evidence="12 13">
    <name type="scientific">Daubentonia madagascariensis</name>
    <name type="common">Aye-aye</name>
    <name type="synonym">Sciurus madagascariensis</name>
    <dbReference type="NCBI Taxonomy" id="31869"/>
    <lineage>
        <taxon>Eukaryota</taxon>
        <taxon>Metazoa</taxon>
        <taxon>Chordata</taxon>
        <taxon>Craniata</taxon>
        <taxon>Vertebrata</taxon>
        <taxon>Euteleostomi</taxon>
        <taxon>Mammalia</taxon>
        <taxon>Eutheria</taxon>
        <taxon>Euarchontoglires</taxon>
        <taxon>Primates</taxon>
        <taxon>Strepsirrhini</taxon>
        <taxon>Chiromyiformes</taxon>
        <taxon>Daubentoniidae</taxon>
        <taxon>Daubentonia</taxon>
    </lineage>
</organism>
<evidence type="ECO:0000256" key="3">
    <source>
        <dbReference type="ARBA" id="ARBA00022692"/>
    </source>
</evidence>
<evidence type="ECO:0000256" key="2">
    <source>
        <dbReference type="ARBA" id="ARBA00022475"/>
    </source>
</evidence>
<dbReference type="InterPro" id="IPR050412">
    <property type="entry name" value="Ig-like_Receptors_ImmuneReg"/>
</dbReference>
<dbReference type="PANTHER" id="PTHR11738:SF179">
    <property type="entry name" value="LEUKOCYTE IMMUNOGLOBULIN-LIKE RECEPTOR SUBFAMILY A MEMBER 5"/>
    <property type="match status" value="1"/>
</dbReference>
<dbReference type="InterPro" id="IPR013151">
    <property type="entry name" value="Immunoglobulin_dom"/>
</dbReference>
<keyword evidence="6" id="KW-1133">Transmembrane helix</keyword>
<name>A0ABD2D7Z2_DAUMA</name>
<evidence type="ECO:0000313" key="13">
    <source>
        <dbReference type="Proteomes" id="UP001610411"/>
    </source>
</evidence>
<dbReference type="GO" id="GO:0007166">
    <property type="term" value="P:cell surface receptor signaling pathway"/>
    <property type="evidence" value="ECO:0007669"/>
    <property type="project" value="UniProtKB-ARBA"/>
</dbReference>
<accession>A0ABD2D7Z2</accession>
<sequence>VAPWSHPSAQLGPVGGGTMTPTLTALLCLGLSLGPRTHVQAGTLPKPTLWAEPDSVITHWKPVTLWCQGTLYTQEYYLDKDGSSAPWDRQKPLVPGNKAKFNIPHMTEQYAGWYRCYYHSPAGWSEHSDPLEPVVTGFYGIKPTLSALPSPVVTSGGNVTLQCGSRVGFDRFILTKEGQPKLSWTLDSQQNFYERSQALFPVGPVSPSHSWTFRCYGYQRNKSQVWSEPSDPLELLVSGEK</sequence>
<dbReference type="Gene3D" id="2.60.40.10">
    <property type="entry name" value="Immunoglobulins"/>
    <property type="match status" value="2"/>
</dbReference>
<evidence type="ECO:0000256" key="1">
    <source>
        <dbReference type="ARBA" id="ARBA00004162"/>
    </source>
</evidence>
<reference evidence="12 13" key="1">
    <citation type="journal article" date="2024" name="G3 (Bethesda)">
        <title>A hybrid genome assembly of the endangered aye-aye (Daubentonia madagascariensis).</title>
        <authorList>
            <person name="Versoza C.J."/>
            <person name="Pfeifer S.P."/>
        </authorList>
    </citation>
    <scope>NUCLEOTIDE SEQUENCE [LARGE SCALE GENOMIC DNA]</scope>
    <source>
        <strain evidence="12">6821</strain>
    </source>
</reference>
<keyword evidence="7" id="KW-0472">Membrane</keyword>
<gene>
    <name evidence="12" type="ORF">WCI35_031204</name>
</gene>
<dbReference type="FunFam" id="2.60.40.10:FF:000049">
    <property type="entry name" value="Leukocyte immunoglobulin-like receptor subfamily B member 1"/>
    <property type="match status" value="2"/>
</dbReference>
<keyword evidence="13" id="KW-1185">Reference proteome</keyword>
<dbReference type="PROSITE" id="PS50835">
    <property type="entry name" value="IG_LIKE"/>
    <property type="match status" value="1"/>
</dbReference>
<feature type="non-terminal residue" evidence="12">
    <location>
        <position position="241"/>
    </location>
</feature>
<protein>
    <submittedName>
        <fullName evidence="12">Leukocyte immunoglobulin-like receptor subfamily A member 5 isoform 3</fullName>
    </submittedName>
</protein>
<dbReference type="Pfam" id="PF13895">
    <property type="entry name" value="Ig_2"/>
    <property type="match status" value="1"/>
</dbReference>
<dbReference type="SUPFAM" id="SSF48726">
    <property type="entry name" value="Immunoglobulin"/>
    <property type="match status" value="2"/>
</dbReference>
<dbReference type="Proteomes" id="UP001610411">
    <property type="component" value="Unassembled WGS sequence"/>
</dbReference>
<evidence type="ECO:0000256" key="9">
    <source>
        <dbReference type="ARBA" id="ARBA00023180"/>
    </source>
</evidence>
<evidence type="ECO:0000256" key="8">
    <source>
        <dbReference type="ARBA" id="ARBA00023157"/>
    </source>
</evidence>